<sequence>MSDHEAKPQFINEKSSEKTPEAQEQVISDNTDVTTPTQEKVPRVQIEVPKRQKSLTLDVDNENRDIEVKPESTQNEAQKSGHDIESNRSPKDFELEHFETRSIEETTEPWKHEGPWYTDITKRRWLISGIIALLIVIIIIVVPVSVSHSTK</sequence>
<reference evidence="3 4" key="1">
    <citation type="journal article" date="2019" name="Environ. Microbiol.">
        <title>At the nexus of three kingdoms: the genome of the mycorrhizal fungus Gigaspora margarita provides insights into plant, endobacterial and fungal interactions.</title>
        <authorList>
            <person name="Venice F."/>
            <person name="Ghignone S."/>
            <person name="Salvioli di Fossalunga A."/>
            <person name="Amselem J."/>
            <person name="Novero M."/>
            <person name="Xianan X."/>
            <person name="Sedzielewska Toro K."/>
            <person name="Morin E."/>
            <person name="Lipzen A."/>
            <person name="Grigoriev I.V."/>
            <person name="Henrissat B."/>
            <person name="Martin F.M."/>
            <person name="Bonfante P."/>
        </authorList>
    </citation>
    <scope>NUCLEOTIDE SEQUENCE [LARGE SCALE GENOMIC DNA]</scope>
    <source>
        <strain evidence="3 4">BEG34</strain>
    </source>
</reference>
<keyword evidence="2" id="KW-0812">Transmembrane</keyword>
<evidence type="ECO:0000313" key="3">
    <source>
        <dbReference type="EMBL" id="KAF0484344.1"/>
    </source>
</evidence>
<evidence type="ECO:0000256" key="2">
    <source>
        <dbReference type="SAM" id="Phobius"/>
    </source>
</evidence>
<feature type="region of interest" description="Disordered" evidence="1">
    <location>
        <begin position="1"/>
        <end position="93"/>
    </location>
</feature>
<name>A0A8H4AE46_GIGMA</name>
<evidence type="ECO:0000313" key="4">
    <source>
        <dbReference type="Proteomes" id="UP000439903"/>
    </source>
</evidence>
<gene>
    <name evidence="3" type="ORF">F8M41_023029</name>
</gene>
<dbReference type="EMBL" id="WTPW01000733">
    <property type="protein sequence ID" value="KAF0484344.1"/>
    <property type="molecule type" value="Genomic_DNA"/>
</dbReference>
<dbReference type="AlphaFoldDB" id="A0A8H4AE46"/>
<dbReference type="OrthoDB" id="2384025at2759"/>
<feature type="compositionally biased region" description="Basic and acidic residues" evidence="1">
    <location>
        <begin position="61"/>
        <end position="70"/>
    </location>
</feature>
<keyword evidence="2" id="KW-0472">Membrane</keyword>
<evidence type="ECO:0000256" key="1">
    <source>
        <dbReference type="SAM" id="MobiDB-lite"/>
    </source>
</evidence>
<comment type="caution">
    <text evidence="3">The sequence shown here is derived from an EMBL/GenBank/DDBJ whole genome shotgun (WGS) entry which is preliminary data.</text>
</comment>
<accession>A0A8H4AE46</accession>
<dbReference type="Proteomes" id="UP000439903">
    <property type="component" value="Unassembled WGS sequence"/>
</dbReference>
<keyword evidence="2" id="KW-1133">Transmembrane helix</keyword>
<organism evidence="3 4">
    <name type="scientific">Gigaspora margarita</name>
    <dbReference type="NCBI Taxonomy" id="4874"/>
    <lineage>
        <taxon>Eukaryota</taxon>
        <taxon>Fungi</taxon>
        <taxon>Fungi incertae sedis</taxon>
        <taxon>Mucoromycota</taxon>
        <taxon>Glomeromycotina</taxon>
        <taxon>Glomeromycetes</taxon>
        <taxon>Diversisporales</taxon>
        <taxon>Gigasporaceae</taxon>
        <taxon>Gigaspora</taxon>
    </lineage>
</organism>
<feature type="compositionally biased region" description="Polar residues" evidence="1">
    <location>
        <begin position="25"/>
        <end position="38"/>
    </location>
</feature>
<feature type="transmembrane region" description="Helical" evidence="2">
    <location>
        <begin position="125"/>
        <end position="146"/>
    </location>
</feature>
<keyword evidence="4" id="KW-1185">Reference proteome</keyword>
<protein>
    <submittedName>
        <fullName evidence="3">Uncharacterized protein</fullName>
    </submittedName>
</protein>
<proteinExistence type="predicted"/>
<feature type="compositionally biased region" description="Basic and acidic residues" evidence="1">
    <location>
        <begin position="79"/>
        <end position="93"/>
    </location>
</feature>